<dbReference type="GO" id="GO:0016020">
    <property type="term" value="C:membrane"/>
    <property type="evidence" value="ECO:0007669"/>
    <property type="project" value="InterPro"/>
</dbReference>
<reference evidence="2" key="1">
    <citation type="submission" date="2020-12" db="EMBL/GenBank/DDBJ databases">
        <title>Bacterial taxonomy.</title>
        <authorList>
            <person name="Pan X."/>
        </authorList>
    </citation>
    <scope>NUCLEOTIDE SEQUENCE</scope>
    <source>
        <strain evidence="2">KCTC 52957</strain>
    </source>
</reference>
<dbReference type="Gene3D" id="1.20.58.390">
    <property type="entry name" value="Neurotransmitter-gated ion-channel transmembrane domain"/>
    <property type="match status" value="1"/>
</dbReference>
<dbReference type="EMBL" id="JAEKPD010000002">
    <property type="protein sequence ID" value="MBJ3761990.1"/>
    <property type="molecule type" value="Genomic_DNA"/>
</dbReference>
<name>A0A934IG69_9RHOB</name>
<dbReference type="Gene3D" id="2.70.170.10">
    <property type="entry name" value="Neurotransmitter-gated ion-channel ligand-binding domain"/>
    <property type="match status" value="1"/>
</dbReference>
<feature type="transmembrane region" description="Helical" evidence="1">
    <location>
        <begin position="310"/>
        <end position="333"/>
    </location>
</feature>
<evidence type="ECO:0000256" key="1">
    <source>
        <dbReference type="SAM" id="Phobius"/>
    </source>
</evidence>
<keyword evidence="1" id="KW-0812">Transmembrane</keyword>
<protein>
    <submittedName>
        <fullName evidence="2">Uncharacterized protein</fullName>
    </submittedName>
</protein>
<dbReference type="InterPro" id="IPR036734">
    <property type="entry name" value="Neur_chan_lig-bd_sf"/>
</dbReference>
<dbReference type="InterPro" id="IPR006201">
    <property type="entry name" value="Neur_channel"/>
</dbReference>
<keyword evidence="3" id="KW-1185">Reference proteome</keyword>
<dbReference type="AlphaFoldDB" id="A0A934IG69"/>
<feature type="transmembrane region" description="Helical" evidence="1">
    <location>
        <begin position="246"/>
        <end position="266"/>
    </location>
</feature>
<feature type="transmembrane region" description="Helical" evidence="1">
    <location>
        <begin position="278"/>
        <end position="298"/>
    </location>
</feature>
<sequence>MTDSDNGEVSQNSAPQTDHHHTELGAWLISLHSVNVEESSFGAKVRLIFRFNVDVQNLPEPFKTAGNRTYYRPSDMAEHLPGQAIEIINRLTGGIVPTNFYAGQPEKGLLFHEAGQSEGALVLEQVYEERFKQVFDLRKFPYEADELTIDFVLWCANEADFQRDWSVSSAKNQSPGGDRLDLPDFNVGEFGLDRDSMGSAEKNVRCNYKVLIKRRPWYYFISSTLSMAIIMLFSVVTFGISGEDNGSALGIVGSLLLATIAVRFVISQDTPRVPYMTCIDKEALATFLFLLFVAFLHTEFNSFLVGPEQIYFAFGGFSLVAVIMAAPLARYLFRRTGD</sequence>
<dbReference type="GO" id="GO:0005230">
    <property type="term" value="F:extracellular ligand-gated monoatomic ion channel activity"/>
    <property type="evidence" value="ECO:0007669"/>
    <property type="project" value="InterPro"/>
</dbReference>
<accession>A0A934IG69</accession>
<dbReference type="Proteomes" id="UP000642488">
    <property type="component" value="Unassembled WGS sequence"/>
</dbReference>
<dbReference type="PANTHER" id="PTHR18945">
    <property type="entry name" value="NEUROTRANSMITTER GATED ION CHANNEL"/>
    <property type="match status" value="1"/>
</dbReference>
<dbReference type="RefSeq" id="WP_198915151.1">
    <property type="nucleotide sequence ID" value="NZ_JAEKPD010000002.1"/>
</dbReference>
<comment type="caution">
    <text evidence="2">The sequence shown here is derived from an EMBL/GenBank/DDBJ whole genome shotgun (WGS) entry which is preliminary data.</text>
</comment>
<keyword evidence="1" id="KW-1133">Transmembrane helix</keyword>
<feature type="transmembrane region" description="Helical" evidence="1">
    <location>
        <begin position="217"/>
        <end position="240"/>
    </location>
</feature>
<evidence type="ECO:0000313" key="3">
    <source>
        <dbReference type="Proteomes" id="UP000642488"/>
    </source>
</evidence>
<dbReference type="InterPro" id="IPR038050">
    <property type="entry name" value="Neuro_actylchol_rec"/>
</dbReference>
<keyword evidence="1" id="KW-0472">Membrane</keyword>
<evidence type="ECO:0000313" key="2">
    <source>
        <dbReference type="EMBL" id="MBJ3761990.1"/>
    </source>
</evidence>
<proteinExistence type="predicted"/>
<organism evidence="2 3">
    <name type="scientific">Palleronia pontilimi</name>
    <dbReference type="NCBI Taxonomy" id="1964209"/>
    <lineage>
        <taxon>Bacteria</taxon>
        <taxon>Pseudomonadati</taxon>
        <taxon>Pseudomonadota</taxon>
        <taxon>Alphaproteobacteria</taxon>
        <taxon>Rhodobacterales</taxon>
        <taxon>Roseobacteraceae</taxon>
        <taxon>Palleronia</taxon>
    </lineage>
</organism>
<gene>
    <name evidence="2" type="ORF">ILP92_04420</name>
</gene>
<dbReference type="GO" id="GO:0004888">
    <property type="term" value="F:transmembrane signaling receptor activity"/>
    <property type="evidence" value="ECO:0007669"/>
    <property type="project" value="InterPro"/>
</dbReference>